<proteinExistence type="predicted"/>
<protein>
    <submittedName>
        <fullName evidence="1">Uncharacterized protein</fullName>
    </submittedName>
</protein>
<accession>A0ABN1J6S1</accession>
<dbReference type="EMBL" id="BAAAGE010000004">
    <property type="protein sequence ID" value="GAA0730422.1"/>
    <property type="molecule type" value="Genomic_DNA"/>
</dbReference>
<dbReference type="Proteomes" id="UP001501758">
    <property type="component" value="Unassembled WGS sequence"/>
</dbReference>
<keyword evidence="2" id="KW-1185">Reference proteome</keyword>
<comment type="caution">
    <text evidence="1">The sequence shown here is derived from an EMBL/GenBank/DDBJ whole genome shotgun (WGS) entry which is preliminary data.</text>
</comment>
<reference evidence="1 2" key="1">
    <citation type="journal article" date="2019" name="Int. J. Syst. Evol. Microbiol.">
        <title>The Global Catalogue of Microorganisms (GCM) 10K type strain sequencing project: providing services to taxonomists for standard genome sequencing and annotation.</title>
        <authorList>
            <consortium name="The Broad Institute Genomics Platform"/>
            <consortium name="The Broad Institute Genome Sequencing Center for Infectious Disease"/>
            <person name="Wu L."/>
            <person name="Ma J."/>
        </authorList>
    </citation>
    <scope>NUCLEOTIDE SEQUENCE [LARGE SCALE GENOMIC DNA]</scope>
    <source>
        <strain evidence="1 2">JCM 15974</strain>
    </source>
</reference>
<sequence length="54" mass="5761">MKKLANLKRVSVLSKSMQSTIHGGDYVMASCSDYCPGTVQGNIFTGQCTCITGE</sequence>
<dbReference type="RefSeq" id="WP_343914174.1">
    <property type="nucleotide sequence ID" value="NZ_BAAAGE010000004.1"/>
</dbReference>
<name>A0ABN1J6S1_9FLAO</name>
<gene>
    <name evidence="1" type="ORF">GCM10009430_41660</name>
</gene>
<organism evidence="1 2">
    <name type="scientific">Aquimarina litoralis</name>
    <dbReference type="NCBI Taxonomy" id="584605"/>
    <lineage>
        <taxon>Bacteria</taxon>
        <taxon>Pseudomonadati</taxon>
        <taxon>Bacteroidota</taxon>
        <taxon>Flavobacteriia</taxon>
        <taxon>Flavobacteriales</taxon>
        <taxon>Flavobacteriaceae</taxon>
        <taxon>Aquimarina</taxon>
    </lineage>
</organism>
<evidence type="ECO:0000313" key="1">
    <source>
        <dbReference type="EMBL" id="GAA0730422.1"/>
    </source>
</evidence>
<evidence type="ECO:0000313" key="2">
    <source>
        <dbReference type="Proteomes" id="UP001501758"/>
    </source>
</evidence>